<protein>
    <submittedName>
        <fullName evidence="2">Uncharacterized protein</fullName>
    </submittedName>
</protein>
<name>A0A2S2PKF5_SCHGA</name>
<dbReference type="EMBL" id="GGMR01017322">
    <property type="protein sequence ID" value="MBY29941.1"/>
    <property type="molecule type" value="Transcribed_RNA"/>
</dbReference>
<dbReference type="AlphaFoldDB" id="A0A2S2PKF5"/>
<feature type="compositionally biased region" description="Basic residues" evidence="1">
    <location>
        <begin position="37"/>
        <end position="46"/>
    </location>
</feature>
<reference evidence="2" key="1">
    <citation type="submission" date="2018-04" db="EMBL/GenBank/DDBJ databases">
        <title>Transcriptome of Schizaphis graminum biotype I.</title>
        <authorList>
            <person name="Scully E.D."/>
            <person name="Geib S.M."/>
            <person name="Palmer N.A."/>
            <person name="Koch K."/>
            <person name="Bradshaw J."/>
            <person name="Heng-Moss T."/>
            <person name="Sarath G."/>
        </authorList>
    </citation>
    <scope>NUCLEOTIDE SEQUENCE</scope>
</reference>
<feature type="compositionally biased region" description="Basic and acidic residues" evidence="1">
    <location>
        <begin position="22"/>
        <end position="33"/>
    </location>
</feature>
<accession>A0A2S2PKF5</accession>
<evidence type="ECO:0000313" key="2">
    <source>
        <dbReference type="EMBL" id="MBY29941.1"/>
    </source>
</evidence>
<gene>
    <name evidence="2" type="ORF">g.100037</name>
</gene>
<evidence type="ECO:0000256" key="1">
    <source>
        <dbReference type="SAM" id="MobiDB-lite"/>
    </source>
</evidence>
<feature type="region of interest" description="Disordered" evidence="1">
    <location>
        <begin position="22"/>
        <end position="69"/>
    </location>
</feature>
<organism evidence="2">
    <name type="scientific">Schizaphis graminum</name>
    <name type="common">Green bug aphid</name>
    <dbReference type="NCBI Taxonomy" id="13262"/>
    <lineage>
        <taxon>Eukaryota</taxon>
        <taxon>Metazoa</taxon>
        <taxon>Ecdysozoa</taxon>
        <taxon>Arthropoda</taxon>
        <taxon>Hexapoda</taxon>
        <taxon>Insecta</taxon>
        <taxon>Pterygota</taxon>
        <taxon>Neoptera</taxon>
        <taxon>Paraneoptera</taxon>
        <taxon>Hemiptera</taxon>
        <taxon>Sternorrhyncha</taxon>
        <taxon>Aphidomorpha</taxon>
        <taxon>Aphidoidea</taxon>
        <taxon>Aphididae</taxon>
        <taxon>Aphidini</taxon>
        <taxon>Schizaphis</taxon>
    </lineage>
</organism>
<sequence length="198" mass="21925">MKGKGNVRTYWLVGEDHLHRLKRDEFRAQRREQQTGSKHRKSSKQKSVKDGPRSSLKVPKSTMNGPLSRCCSLESPKKLRFAMHHDDGTPVRRRPSGVAEEEDEYCCDRHLSVSCPCIDHFDQDPSAAGKRPANCGALLQAPVSRVPGFPRVNSAPVTPMAADCLEMTAVSSLSGMDDVNEPLIKSDDYCKDGAITFV</sequence>
<proteinExistence type="predicted"/>